<dbReference type="InterPro" id="IPR012001">
    <property type="entry name" value="Thiamin_PyroP_enz_TPP-bd_dom"/>
</dbReference>
<dbReference type="EMBL" id="FNHF01000003">
    <property type="protein sequence ID" value="SDM44651.1"/>
    <property type="molecule type" value="Genomic_DNA"/>
</dbReference>
<dbReference type="GO" id="GO:0050660">
    <property type="term" value="F:flavin adenine dinucleotide binding"/>
    <property type="evidence" value="ECO:0007669"/>
    <property type="project" value="TreeGrafter"/>
</dbReference>
<dbReference type="GO" id="GO:0000287">
    <property type="term" value="F:magnesium ion binding"/>
    <property type="evidence" value="ECO:0007669"/>
    <property type="project" value="InterPro"/>
</dbReference>
<proteinExistence type="inferred from homology"/>
<dbReference type="SUPFAM" id="SSF52467">
    <property type="entry name" value="DHS-like NAD/FAD-binding domain"/>
    <property type="match status" value="1"/>
</dbReference>
<dbReference type="InterPro" id="IPR011766">
    <property type="entry name" value="TPP_enzyme_TPP-bd"/>
</dbReference>
<dbReference type="GO" id="GO:0003984">
    <property type="term" value="F:acetolactate synthase activity"/>
    <property type="evidence" value="ECO:0007669"/>
    <property type="project" value="TreeGrafter"/>
</dbReference>
<gene>
    <name evidence="7" type="ORF">SAMN05216244_2504</name>
</gene>
<dbReference type="InterPro" id="IPR012000">
    <property type="entry name" value="Thiamin_PyroP_enz_cen_dom"/>
</dbReference>
<dbReference type="Pfam" id="PF02776">
    <property type="entry name" value="TPP_enzyme_N"/>
    <property type="match status" value="1"/>
</dbReference>
<dbReference type="SUPFAM" id="SSF52518">
    <property type="entry name" value="Thiamin diphosphate-binding fold (THDP-binding)"/>
    <property type="match status" value="2"/>
</dbReference>
<dbReference type="GO" id="GO:0009099">
    <property type="term" value="P:L-valine biosynthetic process"/>
    <property type="evidence" value="ECO:0007669"/>
    <property type="project" value="TreeGrafter"/>
</dbReference>
<dbReference type="PANTHER" id="PTHR18968:SF13">
    <property type="entry name" value="ACETOLACTATE SYNTHASE CATALYTIC SUBUNIT, MITOCHONDRIAL"/>
    <property type="match status" value="1"/>
</dbReference>
<dbReference type="Pfam" id="PF00205">
    <property type="entry name" value="TPP_enzyme_M"/>
    <property type="match status" value="1"/>
</dbReference>
<reference evidence="8" key="1">
    <citation type="submission" date="2016-10" db="EMBL/GenBank/DDBJ databases">
        <authorList>
            <person name="Varghese N."/>
            <person name="Submissions S."/>
        </authorList>
    </citation>
    <scope>NUCLEOTIDE SEQUENCE [LARGE SCALE GENOMIC DNA]</scope>
    <source>
        <strain evidence="8">CGMCC 1.6199</strain>
    </source>
</reference>
<dbReference type="AlphaFoldDB" id="A0A1G9TAH2"/>
<evidence type="ECO:0000313" key="7">
    <source>
        <dbReference type="EMBL" id="SDM44651.1"/>
    </source>
</evidence>
<dbReference type="Pfam" id="PF02775">
    <property type="entry name" value="TPP_enzyme_C"/>
    <property type="match status" value="1"/>
</dbReference>
<dbReference type="InterPro" id="IPR045229">
    <property type="entry name" value="TPP_enz"/>
</dbReference>
<dbReference type="STRING" id="482461.SAMN05216244_2504"/>
<dbReference type="Gene3D" id="3.40.50.970">
    <property type="match status" value="2"/>
</dbReference>
<sequence length="553" mass="60050">MQCTDSTLKVSEIITNFIKEQGCTKVFGIPGKSIIPLIFSIDDKEMDFVLSRHECGAGFMATGYALQNNTLGVAMGTSGPGGTNMVTSAAQASAFNAPVLFITGHPPLSQSGRALSQDSSIFGTDLVDMFKSVTKFSAKVESEDSINLYLQHALEKAMIGPKGPVHLSIPLDILQKDTTSSQLNYLKVEDPIISGNMNKFFSLLEEANRPALLVGKGAHGAHAYPEIQRLAETWNIPVMTTPGGKGTFISNHPLSLGTLGLGGAQAASDYLDEGVDLLIVIGSKLSDMSTASFHENNFPEKVIQFDIDSTFAGKSMPSEILMINGDAKENLQYILQYTPERPKQIKIKNEIEAGDGLNDNTSGSSEYLSAARCMKILRSLLPPETITYGDDGSHTFYALRHFNVCKPGTFFFDDVFGAMGNGIGLSIGAKSARPNEIITCFTGDGCLFMHGMEISAAVCENYPVIIYVFNNGMYDMVDKGMKTIHDKTVGAKFYTEINATELATSLGAIGRRCFTEEDIEEATLQALEEQHLPTVIELMVQKDEMPPIELRFK</sequence>
<dbReference type="GO" id="GO:0005948">
    <property type="term" value="C:acetolactate synthase complex"/>
    <property type="evidence" value="ECO:0007669"/>
    <property type="project" value="TreeGrafter"/>
</dbReference>
<name>A0A1G9TAH2_9BACI</name>
<dbReference type="Proteomes" id="UP000182347">
    <property type="component" value="Unassembled WGS sequence"/>
</dbReference>
<comment type="similarity">
    <text evidence="1 3">Belongs to the TPP enzyme family.</text>
</comment>
<evidence type="ECO:0000256" key="2">
    <source>
        <dbReference type="ARBA" id="ARBA00023052"/>
    </source>
</evidence>
<dbReference type="GO" id="GO:0009097">
    <property type="term" value="P:isoleucine biosynthetic process"/>
    <property type="evidence" value="ECO:0007669"/>
    <property type="project" value="TreeGrafter"/>
</dbReference>
<keyword evidence="2 3" id="KW-0786">Thiamine pyrophosphate</keyword>
<evidence type="ECO:0000259" key="4">
    <source>
        <dbReference type="Pfam" id="PF00205"/>
    </source>
</evidence>
<feature type="domain" description="Thiamine pyrophosphate enzyme TPP-binding" evidence="5">
    <location>
        <begin position="392"/>
        <end position="537"/>
    </location>
</feature>
<evidence type="ECO:0000259" key="5">
    <source>
        <dbReference type="Pfam" id="PF02775"/>
    </source>
</evidence>
<dbReference type="CDD" id="cd00568">
    <property type="entry name" value="TPP_enzymes"/>
    <property type="match status" value="1"/>
</dbReference>
<dbReference type="GO" id="GO:0030976">
    <property type="term" value="F:thiamine pyrophosphate binding"/>
    <property type="evidence" value="ECO:0007669"/>
    <property type="project" value="InterPro"/>
</dbReference>
<evidence type="ECO:0000259" key="6">
    <source>
        <dbReference type="Pfam" id="PF02776"/>
    </source>
</evidence>
<dbReference type="Gene3D" id="3.40.50.1220">
    <property type="entry name" value="TPP-binding domain"/>
    <property type="match status" value="1"/>
</dbReference>
<evidence type="ECO:0000256" key="1">
    <source>
        <dbReference type="ARBA" id="ARBA00007812"/>
    </source>
</evidence>
<dbReference type="PANTHER" id="PTHR18968">
    <property type="entry name" value="THIAMINE PYROPHOSPHATE ENZYMES"/>
    <property type="match status" value="1"/>
</dbReference>
<evidence type="ECO:0000313" key="8">
    <source>
        <dbReference type="Proteomes" id="UP000182347"/>
    </source>
</evidence>
<evidence type="ECO:0000256" key="3">
    <source>
        <dbReference type="RuleBase" id="RU362132"/>
    </source>
</evidence>
<dbReference type="InterPro" id="IPR029035">
    <property type="entry name" value="DHS-like_NAD/FAD-binding_dom"/>
</dbReference>
<accession>A0A1G9TAH2</accession>
<dbReference type="InterPro" id="IPR029061">
    <property type="entry name" value="THDP-binding"/>
</dbReference>
<keyword evidence="8" id="KW-1185">Reference proteome</keyword>
<dbReference type="CDD" id="cd07035">
    <property type="entry name" value="TPP_PYR_POX_like"/>
    <property type="match status" value="1"/>
</dbReference>
<feature type="domain" description="Thiamine pyrophosphate enzyme N-terminal TPP-binding" evidence="6">
    <location>
        <begin position="9"/>
        <end position="117"/>
    </location>
</feature>
<feature type="domain" description="Thiamine pyrophosphate enzyme central" evidence="4">
    <location>
        <begin position="198"/>
        <end position="332"/>
    </location>
</feature>
<protein>
    <submittedName>
        <fullName evidence="7">Acetolactate synthase-1/2/3 large subunit</fullName>
    </submittedName>
</protein>
<organism evidence="7 8">
    <name type="scientific">Sediminibacillus halophilus</name>
    <dbReference type="NCBI Taxonomy" id="482461"/>
    <lineage>
        <taxon>Bacteria</taxon>
        <taxon>Bacillati</taxon>
        <taxon>Bacillota</taxon>
        <taxon>Bacilli</taxon>
        <taxon>Bacillales</taxon>
        <taxon>Bacillaceae</taxon>
        <taxon>Sediminibacillus</taxon>
    </lineage>
</organism>